<dbReference type="RefSeq" id="WP_190422033.1">
    <property type="nucleotide sequence ID" value="NZ_JAMPKK010000004.1"/>
</dbReference>
<evidence type="ECO:0000259" key="2">
    <source>
        <dbReference type="Pfam" id="PF03413"/>
    </source>
</evidence>
<feature type="transmembrane region" description="Helical" evidence="1">
    <location>
        <begin position="331"/>
        <end position="351"/>
    </location>
</feature>
<gene>
    <name evidence="3" type="ORF">NDI37_03260</name>
</gene>
<protein>
    <submittedName>
        <fullName evidence="3">PepSY domain-containing protein</fullName>
    </submittedName>
</protein>
<feature type="transmembrane region" description="Helical" evidence="1">
    <location>
        <begin position="12"/>
        <end position="35"/>
    </location>
</feature>
<feature type="domain" description="PepSY" evidence="2">
    <location>
        <begin position="238"/>
        <end position="301"/>
    </location>
</feature>
<dbReference type="EMBL" id="JAMPKK010000004">
    <property type="protein sequence ID" value="MEP0863483.1"/>
    <property type="molecule type" value="Genomic_DNA"/>
</dbReference>
<keyword evidence="1" id="KW-1133">Transmembrane helix</keyword>
<dbReference type="InterPro" id="IPR005625">
    <property type="entry name" value="PepSY-ass_TM"/>
</dbReference>
<feature type="transmembrane region" description="Helical" evidence="1">
    <location>
        <begin position="139"/>
        <end position="162"/>
    </location>
</feature>
<dbReference type="Pfam" id="PF03929">
    <property type="entry name" value="PepSY_TM"/>
    <property type="match status" value="1"/>
</dbReference>
<dbReference type="InterPro" id="IPR025711">
    <property type="entry name" value="PepSY"/>
</dbReference>
<evidence type="ECO:0000313" key="4">
    <source>
        <dbReference type="Proteomes" id="UP001442494"/>
    </source>
</evidence>
<sequence>MKLRKPALILHRIVGVIVGLLLIVIGLTGSALVFWHEIDHSRNLTLMEVVPQGDRISLETVVKNARQAYPDFLPDSIELARSPELTHQVWMKSKDDKWNKIYINPYTGAVLGSRQWGQTLMTFIYDIHKTLLAGETGQIVVGICGILLLLLGITGLILWPGWKRFGQGFKIRWNSPKQLVNYDIHKVGGILSAAFLILLASTGAALAFNSQFESVIYGLTNTQTPAEPKSTLFPNKSPIALNEALQKASLALPEGEATYISLPSEPDVAFRVTIKLPQEATPSGRSNVYVDQYSGEVLRVENSLKLPLGTKIMNALFPMHMGNFGGIPMRILYVFIGFTPTVLFITGFALWRQRQWAIARRKEAIFQSQSLPEEKEKILTTTAWPWI</sequence>
<dbReference type="PANTHER" id="PTHR34219:SF3">
    <property type="entry name" value="BLL7967 PROTEIN"/>
    <property type="match status" value="1"/>
</dbReference>
<keyword evidence="1" id="KW-0472">Membrane</keyword>
<feature type="transmembrane region" description="Helical" evidence="1">
    <location>
        <begin position="187"/>
        <end position="208"/>
    </location>
</feature>
<evidence type="ECO:0000256" key="1">
    <source>
        <dbReference type="SAM" id="Phobius"/>
    </source>
</evidence>
<comment type="caution">
    <text evidence="3">The sequence shown here is derived from an EMBL/GenBank/DDBJ whole genome shotgun (WGS) entry which is preliminary data.</text>
</comment>
<dbReference type="PANTHER" id="PTHR34219">
    <property type="entry name" value="IRON-REGULATED INNER MEMBRANE PROTEIN-RELATED"/>
    <property type="match status" value="1"/>
</dbReference>
<organism evidence="3 4">
    <name type="scientific">Funiculus sociatus GB2-A5</name>
    <dbReference type="NCBI Taxonomy" id="2933946"/>
    <lineage>
        <taxon>Bacteria</taxon>
        <taxon>Bacillati</taxon>
        <taxon>Cyanobacteriota</taxon>
        <taxon>Cyanophyceae</taxon>
        <taxon>Coleofasciculales</taxon>
        <taxon>Coleofasciculaceae</taxon>
        <taxon>Funiculus</taxon>
    </lineage>
</organism>
<accession>A0ABV0JJ66</accession>
<dbReference type="Proteomes" id="UP001442494">
    <property type="component" value="Unassembled WGS sequence"/>
</dbReference>
<reference evidence="3 4" key="1">
    <citation type="submission" date="2022-04" db="EMBL/GenBank/DDBJ databases">
        <title>Positive selection, recombination, and allopatry shape intraspecific diversity of widespread and dominant cyanobacteria.</title>
        <authorList>
            <person name="Wei J."/>
            <person name="Shu W."/>
            <person name="Hu C."/>
        </authorList>
    </citation>
    <scope>NUCLEOTIDE SEQUENCE [LARGE SCALE GENOMIC DNA]</scope>
    <source>
        <strain evidence="3 4">GB2-A5</strain>
    </source>
</reference>
<evidence type="ECO:0000313" key="3">
    <source>
        <dbReference type="EMBL" id="MEP0863483.1"/>
    </source>
</evidence>
<dbReference type="Pfam" id="PF03413">
    <property type="entry name" value="PepSY"/>
    <property type="match status" value="2"/>
</dbReference>
<feature type="domain" description="PepSY" evidence="2">
    <location>
        <begin position="55"/>
        <end position="113"/>
    </location>
</feature>
<keyword evidence="4" id="KW-1185">Reference proteome</keyword>
<name>A0ABV0JJ66_9CYAN</name>
<keyword evidence="1" id="KW-0812">Transmembrane</keyword>
<proteinExistence type="predicted"/>